<dbReference type="SMART" id="SM00150">
    <property type="entry name" value="SPEC"/>
    <property type="match status" value="4"/>
</dbReference>
<reference evidence="17" key="1">
    <citation type="submission" date="2025-08" db="UniProtKB">
        <authorList>
            <consortium name="RefSeq"/>
        </authorList>
    </citation>
    <scope>IDENTIFICATION</scope>
    <source>
        <tissue evidence="17">Muscle</tissue>
    </source>
</reference>
<dbReference type="Proteomes" id="UP000694941">
    <property type="component" value="Unplaced"/>
</dbReference>
<evidence type="ECO:0000256" key="9">
    <source>
        <dbReference type="ARBA" id="ARBA00023136"/>
    </source>
</evidence>
<comment type="subcellular location">
    <subcellularLocation>
        <location evidence="2">Cell membrane</location>
        <location evidence="2">Sarcolemma</location>
        <topology evidence="2">Peripheral membrane protein</topology>
        <orientation evidence="2">Cytoplasmic side</orientation>
    </subcellularLocation>
    <subcellularLocation>
        <location evidence="1">Cytoplasm</location>
        <location evidence="1">Cytoskeleton</location>
    </subcellularLocation>
</comment>
<dbReference type="InterPro" id="IPR050774">
    <property type="entry name" value="KCMF1/Dystrophin"/>
</dbReference>
<gene>
    <name evidence="17" type="primary">LOC106465344</name>
</gene>
<dbReference type="SUPFAM" id="SSF57850">
    <property type="entry name" value="RING/U-box"/>
    <property type="match status" value="1"/>
</dbReference>
<dbReference type="CDD" id="cd00201">
    <property type="entry name" value="WW"/>
    <property type="match status" value="1"/>
</dbReference>
<dbReference type="Gene3D" id="3.30.60.90">
    <property type="match status" value="1"/>
</dbReference>
<sequence length="1136" mass="131077">MAQQRQAWDGGKERELQRKRHLEAMMINRRTFEDRKRDVKTWLDRIENRVERLPPVGQTLDVLEVQVKEQKILQNEIHQWNPDMESLSRLADKVASDNPHDDILQLRDITEEIYQRYMQLSSRLQARSKALQNAVNSLQQLDKALDRFLAWLSEAESTFEILESEAEKYGLREDMQQVRGWPEKVRELQREIESQRDLHLTLNERSGQLLQSFESQDDALLLRRKSEEMNQRWNALRLKTVSLRNRLEKNAEQWNQLLLSLRELTEWVIKKETELAAQPALGGDVTSILKQQDEHRAFRRQLDDKRPVIESSLLAGRHYITKEPPLSDTSDSEAKDYETESRGYRSAEEQAREIARSIRREVKKLSDKWNALLAHTDQRHKWIDDVLTKMKMLQRTMEEMNSNLQAAEATKVKWPPISEFVLDQMQEHLNEIQNFKERVAPLHQHLEEVNEAAGRITGCNVLLSHANLNRLEELNTRWRLLHLAIEDRRKQLEGSLKDQSLAQNFLNASVDEPWERAVSGNKVPYYINSLSSSSHLSETTHWDHPKMIELMESLGEYNEVRYSAYRTAMKLRTVQKQLCLAFLNLNNIINAFDQHGLRAQNDKLISITEMITCLSTIYESVSSEPGFLVNKPLSIDMCLNWLLNLFDTSTRTGYIRILSFKIGVILLCHGTLEDKFRYLFRLIADVNGCADERKLGLLLHDCVQIPRLLGEVAAFGGSNIEPSVRSCFEKGNNKKEIQVTHFLNWLQQEPQSLVWLPVLHRLVAAENAKHQAKCNICKQYPIIGFRYRCLKCFNFDLCQNCFFSGRKAKGHKLSHPMHEYCVITTSGEDMRDFTRIVRNKFKSKRHFKKHHRMGYLPVQTVLEGDDLESPAPSPQHAVSSKEMHSRLELYANRLAEVELCTQNVSTPDSSEDEHQLIAQYCQTLSEENVQSIPRSPAQVLAAVDADHQKELETMIHQLEEENRNLHAEFEILQGKQAVQGMSPPTTDDVCDETLYTSSRNEEMLAEAKLLRQHKGRLEARMQILEDHNCQLEAQLQRLRKLLNEPSSGSLHGNSVLLQSTPYTTPQSSLHHGRSHSTDYTPRRNGVASEPGNHLAARSTGVDSLFHMAGSLGKAVGSLVNVMTDDEENGSEEEIKH</sequence>
<evidence type="ECO:0000256" key="2">
    <source>
        <dbReference type="ARBA" id="ARBA00004278"/>
    </source>
</evidence>
<dbReference type="SUPFAM" id="SSF46966">
    <property type="entry name" value="Spectrin repeat"/>
    <property type="match status" value="4"/>
</dbReference>
<dbReference type="Pfam" id="PF00435">
    <property type="entry name" value="Spectrin"/>
    <property type="match status" value="2"/>
</dbReference>
<dbReference type="SMART" id="SM00291">
    <property type="entry name" value="ZnF_ZZ"/>
    <property type="match status" value="1"/>
</dbReference>
<feature type="coiled-coil region" evidence="13">
    <location>
        <begin position="1000"/>
        <end position="1044"/>
    </location>
</feature>
<evidence type="ECO:0000256" key="5">
    <source>
        <dbReference type="ARBA" id="ARBA00022723"/>
    </source>
</evidence>
<dbReference type="PANTHER" id="PTHR12268">
    <property type="entry name" value="E3 UBIQUITIN-PROTEIN LIGASE KCMF1"/>
    <property type="match status" value="1"/>
</dbReference>
<evidence type="ECO:0000256" key="14">
    <source>
        <dbReference type="SAM" id="MobiDB-lite"/>
    </source>
</evidence>
<evidence type="ECO:0000256" key="6">
    <source>
        <dbReference type="ARBA" id="ARBA00022771"/>
    </source>
</evidence>
<dbReference type="GeneID" id="106465344"/>
<dbReference type="SUPFAM" id="SSF51045">
    <property type="entry name" value="WW domain"/>
    <property type="match status" value="1"/>
</dbReference>
<dbReference type="SUPFAM" id="SSF47473">
    <property type="entry name" value="EF-hand"/>
    <property type="match status" value="2"/>
</dbReference>
<feature type="coiled-coil region" evidence="13">
    <location>
        <begin position="348"/>
        <end position="438"/>
    </location>
</feature>
<evidence type="ECO:0000259" key="15">
    <source>
        <dbReference type="PROSITE" id="PS50135"/>
    </source>
</evidence>
<dbReference type="SMART" id="SM00456">
    <property type="entry name" value="WW"/>
    <property type="match status" value="1"/>
</dbReference>
<feature type="compositionally biased region" description="Polar residues" evidence="14">
    <location>
        <begin position="1049"/>
        <end position="1069"/>
    </location>
</feature>
<evidence type="ECO:0000256" key="7">
    <source>
        <dbReference type="ARBA" id="ARBA00022833"/>
    </source>
</evidence>
<dbReference type="Pfam" id="PF00569">
    <property type="entry name" value="ZZ"/>
    <property type="match status" value="1"/>
</dbReference>
<dbReference type="InterPro" id="IPR001202">
    <property type="entry name" value="WW_dom"/>
</dbReference>
<keyword evidence="11" id="KW-0206">Cytoskeleton</keyword>
<keyword evidence="10" id="KW-0009">Actin-binding</keyword>
<dbReference type="InterPro" id="IPR002017">
    <property type="entry name" value="Spectrin_repeat"/>
</dbReference>
<keyword evidence="9" id="KW-0472">Membrane</keyword>
<evidence type="ECO:0000256" key="10">
    <source>
        <dbReference type="ARBA" id="ARBA00023203"/>
    </source>
</evidence>
<evidence type="ECO:0000256" key="11">
    <source>
        <dbReference type="ARBA" id="ARBA00023212"/>
    </source>
</evidence>
<evidence type="ECO:0000256" key="3">
    <source>
        <dbReference type="ARBA" id="ARBA00022475"/>
    </source>
</evidence>
<keyword evidence="3" id="KW-1003">Cell membrane</keyword>
<dbReference type="PROSITE" id="PS50135">
    <property type="entry name" value="ZF_ZZ_2"/>
    <property type="match status" value="1"/>
</dbReference>
<dbReference type="InterPro" id="IPR018159">
    <property type="entry name" value="Spectrin/alpha-actinin"/>
</dbReference>
<dbReference type="PANTHER" id="PTHR12268:SF14">
    <property type="entry name" value="DYSTROPHIN-1"/>
    <property type="match status" value="1"/>
</dbReference>
<dbReference type="Pfam" id="PF09068">
    <property type="entry name" value="EF-hand_2"/>
    <property type="match status" value="1"/>
</dbReference>
<feature type="coiled-coil region" evidence="13">
    <location>
        <begin position="948"/>
        <end position="975"/>
    </location>
</feature>
<dbReference type="Gene3D" id="1.10.238.10">
    <property type="entry name" value="EF-hand"/>
    <property type="match status" value="2"/>
</dbReference>
<keyword evidence="8" id="KW-0106">Calcium</keyword>
<feature type="domain" description="ZZ-type" evidence="15">
    <location>
        <begin position="769"/>
        <end position="825"/>
    </location>
</feature>
<proteinExistence type="predicted"/>
<feature type="region of interest" description="Disordered" evidence="14">
    <location>
        <begin position="1049"/>
        <end position="1094"/>
    </location>
</feature>
<dbReference type="CDD" id="cd00176">
    <property type="entry name" value="SPEC"/>
    <property type="match status" value="2"/>
</dbReference>
<dbReference type="InterPro" id="IPR036020">
    <property type="entry name" value="WW_dom_sf"/>
</dbReference>
<feature type="region of interest" description="Disordered" evidence="14">
    <location>
        <begin position="321"/>
        <end position="348"/>
    </location>
</feature>
<dbReference type="PROSITE" id="PS01357">
    <property type="entry name" value="ZF_ZZ_1"/>
    <property type="match status" value="1"/>
</dbReference>
<evidence type="ECO:0000256" key="12">
    <source>
        <dbReference type="PROSITE-ProRule" id="PRU00228"/>
    </source>
</evidence>
<feature type="compositionally biased region" description="Basic and acidic residues" evidence="14">
    <location>
        <begin position="332"/>
        <end position="348"/>
    </location>
</feature>
<accession>A0ABM1BFL7</accession>
<evidence type="ECO:0000313" key="16">
    <source>
        <dbReference type="Proteomes" id="UP000694941"/>
    </source>
</evidence>
<evidence type="ECO:0000256" key="13">
    <source>
        <dbReference type="SAM" id="Coils"/>
    </source>
</evidence>
<keyword evidence="13" id="KW-0175">Coiled coil</keyword>
<evidence type="ECO:0000313" key="17">
    <source>
        <dbReference type="RefSeq" id="XP_013781017.1"/>
    </source>
</evidence>
<dbReference type="InterPro" id="IPR015153">
    <property type="entry name" value="EF-hand_dom_typ1"/>
</dbReference>
<dbReference type="InterPro" id="IPR015154">
    <property type="entry name" value="EF-hand_dom_typ2"/>
</dbReference>
<keyword evidence="5" id="KW-0479">Metal-binding</keyword>
<dbReference type="InterPro" id="IPR011992">
    <property type="entry name" value="EF-hand-dom_pair"/>
</dbReference>
<name>A0ABM1BFL7_LIMPO</name>
<dbReference type="CDD" id="cd16242">
    <property type="entry name" value="EFh_DMD_like"/>
    <property type="match status" value="1"/>
</dbReference>
<dbReference type="Gene3D" id="2.20.70.10">
    <property type="match status" value="1"/>
</dbReference>
<keyword evidence="16" id="KW-1185">Reference proteome</keyword>
<organism evidence="16 17">
    <name type="scientific">Limulus polyphemus</name>
    <name type="common">Atlantic horseshoe crab</name>
    <dbReference type="NCBI Taxonomy" id="6850"/>
    <lineage>
        <taxon>Eukaryota</taxon>
        <taxon>Metazoa</taxon>
        <taxon>Ecdysozoa</taxon>
        <taxon>Arthropoda</taxon>
        <taxon>Chelicerata</taxon>
        <taxon>Merostomata</taxon>
        <taxon>Xiphosura</taxon>
        <taxon>Limulidae</taxon>
        <taxon>Limulus</taxon>
    </lineage>
</organism>
<evidence type="ECO:0000256" key="8">
    <source>
        <dbReference type="ARBA" id="ARBA00022837"/>
    </source>
</evidence>
<dbReference type="Pfam" id="PF09069">
    <property type="entry name" value="EF-hand_3"/>
    <property type="match status" value="1"/>
</dbReference>
<protein>
    <submittedName>
        <fullName evidence="17">Dystrophin-like isoform X1</fullName>
    </submittedName>
</protein>
<dbReference type="InterPro" id="IPR000433">
    <property type="entry name" value="Znf_ZZ"/>
</dbReference>
<keyword evidence="6 12" id="KW-0863">Zinc-finger</keyword>
<evidence type="ECO:0000256" key="1">
    <source>
        <dbReference type="ARBA" id="ARBA00004245"/>
    </source>
</evidence>
<dbReference type="CDD" id="cd02334">
    <property type="entry name" value="ZZ_dystrophin"/>
    <property type="match status" value="1"/>
</dbReference>
<dbReference type="Gene3D" id="1.20.58.60">
    <property type="match status" value="4"/>
</dbReference>
<keyword evidence="4" id="KW-0963">Cytoplasm</keyword>
<dbReference type="RefSeq" id="XP_013781017.1">
    <property type="nucleotide sequence ID" value="XM_013925563.2"/>
</dbReference>
<keyword evidence="7" id="KW-0862">Zinc</keyword>
<evidence type="ECO:0000256" key="4">
    <source>
        <dbReference type="ARBA" id="ARBA00022490"/>
    </source>
</evidence>
<dbReference type="InterPro" id="IPR043145">
    <property type="entry name" value="Znf_ZZ_sf"/>
</dbReference>